<evidence type="ECO:0000313" key="13">
    <source>
        <dbReference type="Proteomes" id="UP000265120"/>
    </source>
</evidence>
<reference evidence="12 13" key="1">
    <citation type="journal article" date="2014" name="Nat. Genet.">
        <title>Whole-genome sequence of a flatfish provides insights into ZW sex chromosome evolution and adaptation to a benthic lifestyle.</title>
        <authorList>
            <person name="Chen S."/>
            <person name="Zhang G."/>
            <person name="Shao C."/>
            <person name="Huang Q."/>
            <person name="Liu G."/>
            <person name="Zhang P."/>
            <person name="Song W."/>
            <person name="An N."/>
            <person name="Chalopin D."/>
            <person name="Volff J.N."/>
            <person name="Hong Y."/>
            <person name="Li Q."/>
            <person name="Sha Z."/>
            <person name="Zhou H."/>
            <person name="Xie M."/>
            <person name="Yu Q."/>
            <person name="Liu Y."/>
            <person name="Xiang H."/>
            <person name="Wang N."/>
            <person name="Wu K."/>
            <person name="Yang C."/>
            <person name="Zhou Q."/>
            <person name="Liao X."/>
            <person name="Yang L."/>
            <person name="Hu Q."/>
            <person name="Zhang J."/>
            <person name="Meng L."/>
            <person name="Jin L."/>
            <person name="Tian Y."/>
            <person name="Lian J."/>
            <person name="Yang J."/>
            <person name="Miao G."/>
            <person name="Liu S."/>
            <person name="Liang Z."/>
            <person name="Yan F."/>
            <person name="Li Y."/>
            <person name="Sun B."/>
            <person name="Zhang H."/>
            <person name="Zhang J."/>
            <person name="Zhu Y."/>
            <person name="Du M."/>
            <person name="Zhao Y."/>
            <person name="Schartl M."/>
            <person name="Tang Q."/>
            <person name="Wang J."/>
        </authorList>
    </citation>
    <scope>NUCLEOTIDE SEQUENCE</scope>
</reference>
<dbReference type="GO" id="GO:0032870">
    <property type="term" value="P:cellular response to hormone stimulus"/>
    <property type="evidence" value="ECO:0007669"/>
    <property type="project" value="TreeGrafter"/>
</dbReference>
<dbReference type="GO" id="GO:0009986">
    <property type="term" value="C:cell surface"/>
    <property type="evidence" value="ECO:0007669"/>
    <property type="project" value="TreeGrafter"/>
</dbReference>
<dbReference type="Pfam" id="PF04901">
    <property type="entry name" value="RAMP"/>
    <property type="match status" value="1"/>
</dbReference>
<keyword evidence="3" id="KW-0813">Transport</keyword>
<keyword evidence="13" id="KW-1185">Reference proteome</keyword>
<keyword evidence="4" id="KW-1003">Cell membrane</keyword>
<dbReference type="GO" id="GO:0006886">
    <property type="term" value="P:intracellular protein transport"/>
    <property type="evidence" value="ECO:0007669"/>
    <property type="project" value="InterPro"/>
</dbReference>
<dbReference type="OMA" id="VWKSKVQ"/>
<evidence type="ECO:0000256" key="9">
    <source>
        <dbReference type="ARBA" id="ARBA00023157"/>
    </source>
</evidence>
<evidence type="ECO:0000256" key="5">
    <source>
        <dbReference type="ARBA" id="ARBA00022692"/>
    </source>
</evidence>
<dbReference type="Ensembl" id="ENSCSET00000003820.1">
    <property type="protein sequence ID" value="ENSCSEP00000003771.1"/>
    <property type="gene ID" value="ENSCSEG00000002464.1"/>
</dbReference>
<evidence type="ECO:0000256" key="2">
    <source>
        <dbReference type="ARBA" id="ARBA00007087"/>
    </source>
</evidence>
<dbReference type="GO" id="GO:0005886">
    <property type="term" value="C:plasma membrane"/>
    <property type="evidence" value="ECO:0007669"/>
    <property type="project" value="UniProtKB-SubCell"/>
</dbReference>
<reference evidence="12" key="3">
    <citation type="submission" date="2025-09" db="UniProtKB">
        <authorList>
            <consortium name="Ensembl"/>
        </authorList>
    </citation>
    <scope>IDENTIFICATION</scope>
</reference>
<name>A0A3P8UST2_CYNSE</name>
<dbReference type="Proteomes" id="UP000265120">
    <property type="component" value="Chromosome 8"/>
</dbReference>
<dbReference type="Gene3D" id="1.10.150.510">
    <property type="entry name" value="Receptor activity modifying family"/>
    <property type="match status" value="1"/>
</dbReference>
<dbReference type="GO" id="GO:0008277">
    <property type="term" value="P:regulation of G protein-coupled receptor signaling pathway"/>
    <property type="evidence" value="ECO:0007669"/>
    <property type="project" value="InterPro"/>
</dbReference>
<keyword evidence="5 11" id="KW-0812">Transmembrane</keyword>
<evidence type="ECO:0000313" key="12">
    <source>
        <dbReference type="Ensembl" id="ENSCSEP00000003771.1"/>
    </source>
</evidence>
<dbReference type="InterPro" id="IPR038126">
    <property type="entry name" value="RAMP_sf"/>
</dbReference>
<organism evidence="12 13">
    <name type="scientific">Cynoglossus semilaevis</name>
    <name type="common">Tongue sole</name>
    <dbReference type="NCBI Taxonomy" id="244447"/>
    <lineage>
        <taxon>Eukaryota</taxon>
        <taxon>Metazoa</taxon>
        <taxon>Chordata</taxon>
        <taxon>Craniata</taxon>
        <taxon>Vertebrata</taxon>
        <taxon>Euteleostomi</taxon>
        <taxon>Actinopterygii</taxon>
        <taxon>Neopterygii</taxon>
        <taxon>Teleostei</taxon>
        <taxon>Neoteleostei</taxon>
        <taxon>Acanthomorphata</taxon>
        <taxon>Carangaria</taxon>
        <taxon>Pleuronectiformes</taxon>
        <taxon>Pleuronectoidei</taxon>
        <taxon>Cynoglossidae</taxon>
        <taxon>Cynoglossinae</taxon>
        <taxon>Cynoglossus</taxon>
    </lineage>
</organism>
<comment type="similarity">
    <text evidence="2">Belongs to the RAMP family.</text>
</comment>
<evidence type="ECO:0000256" key="4">
    <source>
        <dbReference type="ARBA" id="ARBA00022475"/>
    </source>
</evidence>
<dbReference type="AlphaFoldDB" id="A0A3P8UST2"/>
<dbReference type="GO" id="GO:0001525">
    <property type="term" value="P:angiogenesis"/>
    <property type="evidence" value="ECO:0007669"/>
    <property type="project" value="TreeGrafter"/>
</dbReference>
<evidence type="ECO:0000256" key="8">
    <source>
        <dbReference type="ARBA" id="ARBA00023136"/>
    </source>
</evidence>
<evidence type="ECO:0000256" key="10">
    <source>
        <dbReference type="ARBA" id="ARBA00023170"/>
    </source>
</evidence>
<protein>
    <submittedName>
        <fullName evidence="12">Uncharacterized protein</fullName>
    </submittedName>
</protein>
<sequence>MFLDQDNSPHKPCARQQLLNYSQEFCETEFYLQMMQLGPDKWCHLESISKYDSLRVDAAVVNSLICSYLLIVICLRAYSSLSICVEMVSSHLRCFYPNAGTQDFFIHIHSLYFQNCTKKDLAPEDAPGWVVMVLTLIPVSLIPVLVYLVVWKSKVQE</sequence>
<dbReference type="STRING" id="244447.ENSCSEP00000003771"/>
<keyword evidence="6" id="KW-0732">Signal</keyword>
<dbReference type="PANTHER" id="PTHR14076">
    <property type="entry name" value="RECEPTOR ACTIVITY MODIFYING PROTEIN RAMP"/>
    <property type="match status" value="1"/>
</dbReference>
<dbReference type="GeneTree" id="ENSGT00940000168205"/>
<evidence type="ECO:0000256" key="3">
    <source>
        <dbReference type="ARBA" id="ARBA00022448"/>
    </source>
</evidence>
<dbReference type="GO" id="GO:0015026">
    <property type="term" value="F:coreceptor activity"/>
    <property type="evidence" value="ECO:0007669"/>
    <property type="project" value="InterPro"/>
</dbReference>
<dbReference type="GO" id="GO:0031623">
    <property type="term" value="P:receptor internalization"/>
    <property type="evidence" value="ECO:0007669"/>
    <property type="project" value="TreeGrafter"/>
</dbReference>
<evidence type="ECO:0000256" key="7">
    <source>
        <dbReference type="ARBA" id="ARBA00022989"/>
    </source>
</evidence>
<dbReference type="PANTHER" id="PTHR14076:SF9">
    <property type="entry name" value="RECEPTOR ACTIVITY-MODIFYING PROTEIN 2"/>
    <property type="match status" value="1"/>
</dbReference>
<evidence type="ECO:0000256" key="11">
    <source>
        <dbReference type="SAM" id="Phobius"/>
    </source>
</evidence>
<keyword evidence="7 11" id="KW-1133">Transmembrane helix</keyword>
<dbReference type="GO" id="GO:0006816">
    <property type="term" value="P:calcium ion transport"/>
    <property type="evidence" value="ECO:0007669"/>
    <property type="project" value="TreeGrafter"/>
</dbReference>
<dbReference type="InterPro" id="IPR006985">
    <property type="entry name" value="RAMP"/>
</dbReference>
<evidence type="ECO:0000256" key="6">
    <source>
        <dbReference type="ARBA" id="ARBA00022729"/>
    </source>
</evidence>
<feature type="transmembrane region" description="Helical" evidence="11">
    <location>
        <begin position="129"/>
        <end position="150"/>
    </location>
</feature>
<feature type="transmembrane region" description="Helical" evidence="11">
    <location>
        <begin position="59"/>
        <end position="78"/>
    </location>
</feature>
<keyword evidence="8 11" id="KW-0472">Membrane</keyword>
<reference evidence="12" key="2">
    <citation type="submission" date="2025-08" db="UniProtKB">
        <authorList>
            <consortium name="Ensembl"/>
        </authorList>
    </citation>
    <scope>IDENTIFICATION</scope>
</reference>
<keyword evidence="9" id="KW-1015">Disulfide bond</keyword>
<dbReference type="InParanoid" id="A0A3P8UST2"/>
<dbReference type="GO" id="GO:0043235">
    <property type="term" value="C:receptor complex"/>
    <property type="evidence" value="ECO:0007669"/>
    <property type="project" value="TreeGrafter"/>
</dbReference>
<dbReference type="GO" id="GO:0072659">
    <property type="term" value="P:protein localization to plasma membrane"/>
    <property type="evidence" value="ECO:0007669"/>
    <property type="project" value="TreeGrafter"/>
</dbReference>
<dbReference type="GO" id="GO:0007186">
    <property type="term" value="P:G protein-coupled receptor signaling pathway"/>
    <property type="evidence" value="ECO:0007669"/>
    <property type="project" value="TreeGrafter"/>
</dbReference>
<accession>A0A3P8UST2</accession>
<keyword evidence="10" id="KW-0675">Receptor</keyword>
<evidence type="ECO:0000256" key="1">
    <source>
        <dbReference type="ARBA" id="ARBA00004251"/>
    </source>
</evidence>
<proteinExistence type="inferred from homology"/>
<comment type="subcellular location">
    <subcellularLocation>
        <location evidence="1">Cell membrane</location>
        <topology evidence="1">Single-pass type I membrane protein</topology>
    </subcellularLocation>
</comment>